<dbReference type="GO" id="GO:0005524">
    <property type="term" value="F:ATP binding"/>
    <property type="evidence" value="ECO:0007669"/>
    <property type="project" value="UniProtKB-KW"/>
</dbReference>
<keyword evidence="2" id="KW-0067">ATP-binding</keyword>
<feature type="region of interest" description="Disordered" evidence="1">
    <location>
        <begin position="292"/>
        <end position="317"/>
    </location>
</feature>
<gene>
    <name evidence="2" type="ORF">POF50_025145</name>
</gene>
<accession>A0AA90H8V9</accession>
<dbReference type="InterPro" id="IPR027417">
    <property type="entry name" value="P-loop_NTPase"/>
</dbReference>
<dbReference type="SUPFAM" id="SSF52540">
    <property type="entry name" value="P-loop containing nucleoside triphosphate hydrolases"/>
    <property type="match status" value="1"/>
</dbReference>
<organism evidence="2">
    <name type="scientific">Streptantibioticus silvisoli</name>
    <dbReference type="NCBI Taxonomy" id="2705255"/>
    <lineage>
        <taxon>Bacteria</taxon>
        <taxon>Bacillati</taxon>
        <taxon>Actinomycetota</taxon>
        <taxon>Actinomycetes</taxon>
        <taxon>Kitasatosporales</taxon>
        <taxon>Streptomycetaceae</taxon>
        <taxon>Streptantibioticus</taxon>
    </lineage>
</organism>
<dbReference type="AlphaFoldDB" id="A0AA90H8V9"/>
<sequence length="668" mass="72929">MTGRLYGRGRVVELVRTALRRQGIPDRPAPVVLLSGPRGSGGTALLDRIWTECGPDCLKVQVDLADAQGVEDAVLLAMAGLLERVPGIRPIRFPRLSLAVKALTYLDDGAGRSGFDAYMRGSRRYAAAQSRLDDWAGRVTPLLSGPEQQLLAVTAARTLGGVLDGLSRHQEKAVLAWFAQRRPAAGSGYDPLWDLRTARADPSPEAGRQVDKTLCAALLADLRADFNDARLLHGQRMSNPLLLFDNADSRAGRALLELVTETRREHHRGDGAADPAVLVAVRRGRLTGAVGRPLAATDERLSQPPARPAPPGTDHPVWWSPVRLTDLRPDDVAEMCRSSVLGSVRRDADFLHGLTGGHPAATADLVVLLELLGRDRFEAHDLLDTALPDPADLPRDWPEQDTGGMTVRDHLVRRVLSGFLADAPDTPTGPVVLRDHPVLSAMTVCAATPGLSEGAGRAALQYLRRTDDDAASVHERLTSALWLERDADGGGPGLHPLAALLLRQLAARDTPRQWERLHTGHMTHYAHTGDEPLRHLHQLALVENPQQRNLTAVTGYLDRCADDRPTRAWLTLLDQVTAAPNRLRTTMSREAVVTRLAGASAPGDRPRVVARLTVARWLFADRSFDPAHGLAKVIADEYDHLAGLTDGDSEPLYRESGRYRRVQREWEN</sequence>
<dbReference type="RefSeq" id="WP_271314201.1">
    <property type="nucleotide sequence ID" value="NZ_JABXJJ020000034.1"/>
</dbReference>
<dbReference type="EMBL" id="JABXJJ020000034">
    <property type="protein sequence ID" value="MDI5972587.1"/>
    <property type="molecule type" value="Genomic_DNA"/>
</dbReference>
<evidence type="ECO:0000256" key="1">
    <source>
        <dbReference type="SAM" id="MobiDB-lite"/>
    </source>
</evidence>
<name>A0AA90H8V9_9ACTN</name>
<proteinExistence type="predicted"/>
<keyword evidence="2" id="KW-0547">Nucleotide-binding</keyword>
<protein>
    <submittedName>
        <fullName evidence="2">ATP-binding protein</fullName>
    </submittedName>
</protein>
<comment type="caution">
    <text evidence="2">The sequence shown here is derived from an EMBL/GenBank/DDBJ whole genome shotgun (WGS) entry which is preliminary data.</text>
</comment>
<evidence type="ECO:0000313" key="2">
    <source>
        <dbReference type="EMBL" id="MDI5972587.1"/>
    </source>
</evidence>
<reference evidence="2" key="1">
    <citation type="submission" date="2023-05" db="EMBL/GenBank/DDBJ databases">
        <title>Streptantibioticus silvisoli sp. nov., acidotolerant actinomycetes 1 from pine litter.</title>
        <authorList>
            <person name="Swiecimska M."/>
            <person name="Golinska P."/>
            <person name="Sangal V."/>
            <person name="Wachnowicz B."/>
            <person name="Goodfellow M."/>
        </authorList>
    </citation>
    <scope>NUCLEOTIDE SEQUENCE</scope>
    <source>
        <strain evidence="2">SL13</strain>
    </source>
</reference>